<dbReference type="OrthoDB" id="5465473at2"/>
<dbReference type="RefSeq" id="WP_109893729.1">
    <property type="nucleotide sequence ID" value="NZ_CP029550.1"/>
</dbReference>
<feature type="region of interest" description="Disordered" evidence="1">
    <location>
        <begin position="1"/>
        <end position="21"/>
    </location>
</feature>
<dbReference type="EMBL" id="CP029550">
    <property type="protein sequence ID" value="AWN43176.1"/>
    <property type="molecule type" value="Genomic_DNA"/>
</dbReference>
<proteinExistence type="predicted"/>
<accession>A0A2U8WD03</accession>
<evidence type="ECO:0000256" key="1">
    <source>
        <dbReference type="SAM" id="MobiDB-lite"/>
    </source>
</evidence>
<organism evidence="2 3">
    <name type="scientific">Methylobacterium durans</name>
    <dbReference type="NCBI Taxonomy" id="2202825"/>
    <lineage>
        <taxon>Bacteria</taxon>
        <taxon>Pseudomonadati</taxon>
        <taxon>Pseudomonadota</taxon>
        <taxon>Alphaproteobacteria</taxon>
        <taxon>Hyphomicrobiales</taxon>
        <taxon>Methylobacteriaceae</taxon>
        <taxon>Methylobacterium</taxon>
    </lineage>
</organism>
<evidence type="ECO:0000313" key="3">
    <source>
        <dbReference type="Proteomes" id="UP000245926"/>
    </source>
</evidence>
<keyword evidence="3" id="KW-1185">Reference proteome</keyword>
<dbReference type="KEGG" id="mets:DK389_25115"/>
<gene>
    <name evidence="2" type="ORF">DK389_25115</name>
</gene>
<protein>
    <submittedName>
        <fullName evidence="2">Uncharacterized protein</fullName>
    </submittedName>
</protein>
<dbReference type="Proteomes" id="UP000245926">
    <property type="component" value="Chromosome"/>
</dbReference>
<dbReference type="InterPro" id="IPR011050">
    <property type="entry name" value="Pectin_lyase_fold/virulence"/>
</dbReference>
<sequence length="331" mass="32424">MGAYYGPFDQPDNPDASYQNGNAELGIPGSIADARAWEWVQRELVNAFTAAGLTPSHTDNTQLLQLFGILAPRIATNPIIYVRPDGNDANDGSANTAAKAFATIAAAAAKAGARYANIGTAITIQLGVAGTYAMPGSIPPTLGTLVIKGDVANQGAYILSGSGPVGGSQSCVGSTGGAIELRGVTLANTGTSNHTLGTNAGGSVFLQNVSFTSVSSGGFAHMVATNGASITIGSGCTIAGPMGSALQTLGGSITINAGVTLTVVGTPAFSNAFANSSSVGLIYAGSGASVSGTATGARYSASLNGIINTGGGANFFPGSTAGSTALGGQYA</sequence>
<dbReference type="InterPro" id="IPR012334">
    <property type="entry name" value="Pectin_lyas_fold"/>
</dbReference>
<reference evidence="3" key="1">
    <citation type="submission" date="2018-05" db="EMBL/GenBank/DDBJ databases">
        <title>Complete Genome Sequence of Methylobacterium sp. 17SD2-17.</title>
        <authorList>
            <person name="Srinivasan S."/>
        </authorList>
    </citation>
    <scope>NUCLEOTIDE SEQUENCE [LARGE SCALE GENOMIC DNA]</scope>
    <source>
        <strain evidence="3">17SD2-17</strain>
    </source>
</reference>
<evidence type="ECO:0000313" key="2">
    <source>
        <dbReference type="EMBL" id="AWN43176.1"/>
    </source>
</evidence>
<dbReference type="Gene3D" id="2.160.20.10">
    <property type="entry name" value="Single-stranded right-handed beta-helix, Pectin lyase-like"/>
    <property type="match status" value="1"/>
</dbReference>
<name>A0A2U8WD03_9HYPH</name>
<dbReference type="AlphaFoldDB" id="A0A2U8WD03"/>
<dbReference type="SUPFAM" id="SSF51126">
    <property type="entry name" value="Pectin lyase-like"/>
    <property type="match status" value="1"/>
</dbReference>